<keyword evidence="1" id="KW-0325">Glycoprotein</keyword>
<evidence type="ECO:0000259" key="4">
    <source>
        <dbReference type="Pfam" id="PF00930"/>
    </source>
</evidence>
<dbReference type="Gene3D" id="3.40.50.1820">
    <property type="entry name" value="alpha/beta hydrolase"/>
    <property type="match status" value="1"/>
</dbReference>
<dbReference type="GO" id="GO:0008239">
    <property type="term" value="F:dipeptidyl-peptidase activity"/>
    <property type="evidence" value="ECO:0007669"/>
    <property type="project" value="TreeGrafter"/>
</dbReference>
<dbReference type="InterPro" id="IPR002469">
    <property type="entry name" value="Peptidase_S9B_N"/>
</dbReference>
<dbReference type="Proteomes" id="UP000323632">
    <property type="component" value="Unassembled WGS sequence"/>
</dbReference>
<dbReference type="Pfam" id="PF00930">
    <property type="entry name" value="DPPIV_N"/>
    <property type="match status" value="1"/>
</dbReference>
<dbReference type="GO" id="GO:0008236">
    <property type="term" value="F:serine-type peptidase activity"/>
    <property type="evidence" value="ECO:0007669"/>
    <property type="project" value="InterPro"/>
</dbReference>
<dbReference type="AlphaFoldDB" id="A0A5M6CTJ1"/>
<dbReference type="Gene3D" id="2.140.10.30">
    <property type="entry name" value="Dipeptidylpeptidase IV, N-terminal domain"/>
    <property type="match status" value="1"/>
</dbReference>
<organism evidence="5 6">
    <name type="scientific">Taibaiella lutea</name>
    <dbReference type="NCBI Taxonomy" id="2608001"/>
    <lineage>
        <taxon>Bacteria</taxon>
        <taxon>Pseudomonadati</taxon>
        <taxon>Bacteroidota</taxon>
        <taxon>Chitinophagia</taxon>
        <taxon>Chitinophagales</taxon>
        <taxon>Chitinophagaceae</taxon>
        <taxon>Taibaiella</taxon>
    </lineage>
</organism>
<dbReference type="PANTHER" id="PTHR11731:SF193">
    <property type="entry name" value="DIPEPTIDYL PEPTIDASE 9"/>
    <property type="match status" value="1"/>
</dbReference>
<dbReference type="PANTHER" id="PTHR11731">
    <property type="entry name" value="PROTEASE FAMILY S9B,C DIPEPTIDYL-PEPTIDASE IV-RELATED"/>
    <property type="match status" value="1"/>
</dbReference>
<dbReference type="GO" id="GO:0006508">
    <property type="term" value="P:proteolysis"/>
    <property type="evidence" value="ECO:0007669"/>
    <property type="project" value="InterPro"/>
</dbReference>
<feature type="domain" description="Dipeptidylpeptidase IV N-terminal" evidence="4">
    <location>
        <begin position="100"/>
        <end position="439"/>
    </location>
</feature>
<feature type="chain" id="PRO_5024424382" evidence="2">
    <location>
        <begin position="23"/>
        <end position="726"/>
    </location>
</feature>
<dbReference type="Pfam" id="PF00326">
    <property type="entry name" value="Peptidase_S9"/>
    <property type="match status" value="1"/>
</dbReference>
<dbReference type="SUPFAM" id="SSF82171">
    <property type="entry name" value="DPP6 N-terminal domain-like"/>
    <property type="match status" value="1"/>
</dbReference>
<dbReference type="InterPro" id="IPR050278">
    <property type="entry name" value="Serine_Prot_S9B/DPPIV"/>
</dbReference>
<protein>
    <submittedName>
        <fullName evidence="5">S9 family peptidase</fullName>
    </submittedName>
</protein>
<name>A0A5M6CTJ1_9BACT</name>
<dbReference type="EMBL" id="VWSH01000001">
    <property type="protein sequence ID" value="KAA5536489.1"/>
    <property type="molecule type" value="Genomic_DNA"/>
</dbReference>
<dbReference type="SUPFAM" id="SSF53474">
    <property type="entry name" value="alpha/beta-Hydrolases"/>
    <property type="match status" value="1"/>
</dbReference>
<evidence type="ECO:0000259" key="3">
    <source>
        <dbReference type="Pfam" id="PF00326"/>
    </source>
</evidence>
<keyword evidence="2" id="KW-0732">Signal</keyword>
<dbReference type="InterPro" id="IPR029058">
    <property type="entry name" value="AB_hydrolase_fold"/>
</dbReference>
<dbReference type="InterPro" id="IPR001375">
    <property type="entry name" value="Peptidase_S9_cat"/>
</dbReference>
<evidence type="ECO:0000256" key="1">
    <source>
        <dbReference type="ARBA" id="ARBA00023180"/>
    </source>
</evidence>
<feature type="domain" description="Peptidase S9 prolyl oligopeptidase catalytic" evidence="3">
    <location>
        <begin position="532"/>
        <end position="725"/>
    </location>
</feature>
<dbReference type="FunFam" id="3.40.50.1820:FF:000003">
    <property type="entry name" value="Dipeptidyl peptidase 4"/>
    <property type="match status" value="1"/>
</dbReference>
<evidence type="ECO:0000313" key="5">
    <source>
        <dbReference type="EMBL" id="KAA5536489.1"/>
    </source>
</evidence>
<sequence length="726" mass="82866">MYHLLQRVSVLAFLLLPVWANAQTRKQITLEDIWQNGTFAAKDVPGFNALKNGLQYAQLDQNGSEQQINIYNLSNGKKLKTIFSNDIKGEIGTISGYELSNDEQKILLFTKPASIYRRSILYKVWVYDIRTGKKKVLDNEAVLHATFNPQGTQAAFVKDNNIYISDLKTGNNVAVTTDGATNKIINGNCDWVYEEEWEFTRAFEWSPDGNTLAYYRFDESNVKEYTIPFYEGGNYPRLYTYKYPKAGEDNSVVTIHFYNVKNAHTVKADIGTETDQYIPRIKWTNDPGELCIYRMNRLQNKLELLLTDAQSGNSDVMYEENNKYYIEINDNLSFLPDGKSFVFTSEKDGFNHLYKWNWVDKKLTPLTNGNWDVDKIKGIDKKNACVYYTAGVISPLERKLYKVDLTGKSSVCLTNESGTHDITPCEGYQFFLDKYSRLNSVPVYTLINNQGKKVRVLEDNAALKATMEKYDLGVVTTLQIPNGKGDMLNAWMIKPSNFDPNKKYPVLLYQYSGPGSQEVADKFPIGNYFWHQMLAEKGYIIVCADGTGTGGRGEAFKKKTYLELGKYESDDQIAVGKFMAKQDYVDKDRIGIWGWSFGGFMSSTCIMKGADVFKTAVAVAPVTNWRFYDNVYTERYMRTPAENEKGYDDNAPEKMANKLKGNFLMIHGTADDNVHFQNAVALTDQLIKANKQFEAEYYPNKNHGISGGITRLQLFRRITNYIMEKL</sequence>
<accession>A0A5M6CTJ1</accession>
<evidence type="ECO:0000256" key="2">
    <source>
        <dbReference type="SAM" id="SignalP"/>
    </source>
</evidence>
<keyword evidence="6" id="KW-1185">Reference proteome</keyword>
<feature type="signal peptide" evidence="2">
    <location>
        <begin position="1"/>
        <end position="22"/>
    </location>
</feature>
<gene>
    <name evidence="5" type="ORF">F0919_02135</name>
</gene>
<evidence type="ECO:0000313" key="6">
    <source>
        <dbReference type="Proteomes" id="UP000323632"/>
    </source>
</evidence>
<reference evidence="5 6" key="1">
    <citation type="submission" date="2019-09" db="EMBL/GenBank/DDBJ databases">
        <title>Genome sequence and assembly of Taibaiella sp.</title>
        <authorList>
            <person name="Chhetri G."/>
        </authorList>
    </citation>
    <scope>NUCLEOTIDE SEQUENCE [LARGE SCALE GENOMIC DNA]</scope>
    <source>
        <strain evidence="5 6">KVB11</strain>
    </source>
</reference>
<proteinExistence type="predicted"/>
<comment type="caution">
    <text evidence="5">The sequence shown here is derived from an EMBL/GenBank/DDBJ whole genome shotgun (WGS) entry which is preliminary data.</text>
</comment>